<dbReference type="PANTHER" id="PTHR12308">
    <property type="entry name" value="ANOCTAMIN"/>
    <property type="match status" value="1"/>
</dbReference>
<evidence type="ECO:0000256" key="1">
    <source>
        <dbReference type="ARBA" id="ARBA00004141"/>
    </source>
</evidence>
<evidence type="ECO:0000313" key="9">
    <source>
        <dbReference type="Proteomes" id="UP000521872"/>
    </source>
</evidence>
<dbReference type="Proteomes" id="UP000521872">
    <property type="component" value="Unassembled WGS sequence"/>
</dbReference>
<reference evidence="8 9" key="1">
    <citation type="submission" date="2019-12" db="EMBL/GenBank/DDBJ databases">
        <authorList>
            <person name="Floudas D."/>
            <person name="Bentzer J."/>
            <person name="Ahren D."/>
            <person name="Johansson T."/>
            <person name="Persson P."/>
            <person name="Tunlid A."/>
        </authorList>
    </citation>
    <scope>NUCLEOTIDE SEQUENCE [LARGE SCALE GENOMIC DNA]</scope>
    <source>
        <strain evidence="8 9">CBS 102.39</strain>
    </source>
</reference>
<protein>
    <recommendedName>
        <fullName evidence="10">DUF590-domain-containing protein</fullName>
    </recommendedName>
</protein>
<name>A0A8H4VIH6_9AGAR</name>
<keyword evidence="9" id="KW-1185">Reference proteome</keyword>
<dbReference type="Pfam" id="PF04547">
    <property type="entry name" value="Anoctamin"/>
    <property type="match status" value="1"/>
</dbReference>
<evidence type="ECO:0000256" key="2">
    <source>
        <dbReference type="ARBA" id="ARBA00022692"/>
    </source>
</evidence>
<dbReference type="GO" id="GO:0032541">
    <property type="term" value="C:cortical endoplasmic reticulum"/>
    <property type="evidence" value="ECO:0007669"/>
    <property type="project" value="TreeGrafter"/>
</dbReference>
<feature type="transmembrane region" description="Helical" evidence="5">
    <location>
        <begin position="603"/>
        <end position="628"/>
    </location>
</feature>
<evidence type="ECO:0000313" key="8">
    <source>
        <dbReference type="EMBL" id="KAF4610828.1"/>
    </source>
</evidence>
<feature type="transmembrane region" description="Helical" evidence="5">
    <location>
        <begin position="207"/>
        <end position="225"/>
    </location>
</feature>
<dbReference type="EMBL" id="JAACJL010000058">
    <property type="protein sequence ID" value="KAF4610828.1"/>
    <property type="molecule type" value="Genomic_DNA"/>
</dbReference>
<evidence type="ECO:0000256" key="4">
    <source>
        <dbReference type="ARBA" id="ARBA00023136"/>
    </source>
</evidence>
<gene>
    <name evidence="8" type="ORF">D9613_006581</name>
</gene>
<feature type="domain" description="Anoctamin transmembrane" evidence="6">
    <location>
        <begin position="167"/>
        <end position="741"/>
    </location>
</feature>
<dbReference type="GO" id="GO:0005254">
    <property type="term" value="F:chloride channel activity"/>
    <property type="evidence" value="ECO:0007669"/>
    <property type="project" value="TreeGrafter"/>
</dbReference>
<feature type="domain" description="Anoctamin alpha-beta plait" evidence="7">
    <location>
        <begin position="7"/>
        <end position="135"/>
    </location>
</feature>
<comment type="caution">
    <text evidence="8">The sequence shown here is derived from an EMBL/GenBank/DDBJ whole genome shotgun (WGS) entry which is preliminary data.</text>
</comment>
<keyword evidence="2 5" id="KW-0812">Transmembrane</keyword>
<dbReference type="Pfam" id="PF20877">
    <property type="entry name" value="Anoctamin_N"/>
    <property type="match status" value="1"/>
</dbReference>
<comment type="subcellular location">
    <subcellularLocation>
        <location evidence="1">Membrane</location>
        <topology evidence="1">Multi-pass membrane protein</topology>
    </subcellularLocation>
</comment>
<proteinExistence type="predicted"/>
<evidence type="ECO:0000259" key="6">
    <source>
        <dbReference type="Pfam" id="PF04547"/>
    </source>
</evidence>
<dbReference type="AlphaFoldDB" id="A0A8H4VIH6"/>
<feature type="transmembrane region" description="Helical" evidence="5">
    <location>
        <begin position="712"/>
        <end position="734"/>
    </location>
</feature>
<sequence>MTGINPDVDLVITFRATKNGASSKQQLREDARKAEQQYKRLIETLTYAGLKAVGRRGESLGHLLVFVVCPEKHVKELVKRERNSDFLSGLPVSTSAGNITLSPADRIRLVHAYISSTPADGGLGISPEAPEWDLVESIFPLHDREFNELWVRAWTPRNIASVQLERIRDQFGDALAFYFAFLASYTKFLIAPAVLGLIAHFAFPPYAPLYSILLSIWSIVFVEWWRVHERILSLRFGTRGSFKVEKRRAQYKAGLTWWARELRVLASVPVILLFAGILCAILTGNFIFEAFVTHLYQGPGQHFIGFSPTILFVILVPRVLAVYQAIAVRLTNWENHAHKSTHTASLTLKTFALSSIVAYLGLGLSAFVYVPFGEGVMRWVQAWLFGSAQTTHGFVANIRNMLNGTVVTGQTMEPVSKATGTAAMWDANPSNVRLKLNSGRLRDQMFAYTVTNQAVNTFMEVGLPFILRRVDAYKKNKAAAKNKTKNGTNNSTSYASSAGSVVGSDNGTSVKKRVIFEDEKERGGLVERAFLDSVRAEAALPEYDLFVDYSEMVIQFGYVALWSTIWPLAGVMAFLNNLLEIRSDAFKMTVHNRRPIPSRTDTIGPWLDALTFLTWLGALTNSALVYLFSPQLLSTSFAKSIPTLFAAVNESITIAAENASSVIQENVSTVVEEHLVSAAGGFVGTEAEKPSPSGWGVDGSSSPATMSATKELLLKAVLVALIASHGFILVRLFIRHIVQKIFWNGSGEVEEREREDREVKMRFLKGNIGGGGRGVSLVGEVKIERDVDVDEGVDGDGEVALERAEPVVKDSMEFWDHDEGIEEIQRVSKEA</sequence>
<dbReference type="InterPro" id="IPR007632">
    <property type="entry name" value="Anoctamin"/>
</dbReference>
<feature type="transmembrane region" description="Helical" evidence="5">
    <location>
        <begin position="556"/>
        <end position="579"/>
    </location>
</feature>
<feature type="transmembrane region" description="Helical" evidence="5">
    <location>
        <begin position="308"/>
        <end position="330"/>
    </location>
</feature>
<feature type="transmembrane region" description="Helical" evidence="5">
    <location>
        <begin position="264"/>
        <end position="288"/>
    </location>
</feature>
<dbReference type="InterPro" id="IPR049456">
    <property type="entry name" value="Anoctamin_N_fung"/>
</dbReference>
<dbReference type="GO" id="GO:0016020">
    <property type="term" value="C:membrane"/>
    <property type="evidence" value="ECO:0007669"/>
    <property type="project" value="UniProtKB-SubCell"/>
</dbReference>
<evidence type="ECO:0000256" key="3">
    <source>
        <dbReference type="ARBA" id="ARBA00022989"/>
    </source>
</evidence>
<evidence type="ECO:0008006" key="10">
    <source>
        <dbReference type="Google" id="ProtNLM"/>
    </source>
</evidence>
<accession>A0A8H4VIH6</accession>
<feature type="transmembrane region" description="Helical" evidence="5">
    <location>
        <begin position="351"/>
        <end position="372"/>
    </location>
</feature>
<keyword evidence="4 5" id="KW-0472">Membrane</keyword>
<feature type="transmembrane region" description="Helical" evidence="5">
    <location>
        <begin position="175"/>
        <end position="201"/>
    </location>
</feature>
<dbReference type="InterPro" id="IPR049452">
    <property type="entry name" value="Anoctamin_TM"/>
</dbReference>
<organism evidence="8 9">
    <name type="scientific">Agrocybe pediades</name>
    <dbReference type="NCBI Taxonomy" id="84607"/>
    <lineage>
        <taxon>Eukaryota</taxon>
        <taxon>Fungi</taxon>
        <taxon>Dikarya</taxon>
        <taxon>Basidiomycota</taxon>
        <taxon>Agaricomycotina</taxon>
        <taxon>Agaricomycetes</taxon>
        <taxon>Agaricomycetidae</taxon>
        <taxon>Agaricales</taxon>
        <taxon>Agaricineae</taxon>
        <taxon>Strophariaceae</taxon>
        <taxon>Agrocybe</taxon>
    </lineage>
</organism>
<dbReference type="PANTHER" id="PTHR12308:SF73">
    <property type="entry name" value="ANOCTAMIN"/>
    <property type="match status" value="1"/>
</dbReference>
<keyword evidence="3 5" id="KW-1133">Transmembrane helix</keyword>
<evidence type="ECO:0000259" key="7">
    <source>
        <dbReference type="Pfam" id="PF20877"/>
    </source>
</evidence>
<evidence type="ECO:0000256" key="5">
    <source>
        <dbReference type="SAM" id="Phobius"/>
    </source>
</evidence>